<evidence type="ECO:0000259" key="10">
    <source>
        <dbReference type="Pfam" id="PF02897"/>
    </source>
</evidence>
<dbReference type="InterPro" id="IPR029058">
    <property type="entry name" value="AB_hydrolase_fold"/>
</dbReference>
<dbReference type="Proteomes" id="UP001596013">
    <property type="component" value="Unassembled WGS sequence"/>
</dbReference>
<feature type="domain" description="Peptidase S9 prolyl oligopeptidase catalytic" evidence="9">
    <location>
        <begin position="505"/>
        <end position="715"/>
    </location>
</feature>
<dbReference type="PANTHER" id="PTHR42881:SF2">
    <property type="entry name" value="PROLYL ENDOPEPTIDASE"/>
    <property type="match status" value="1"/>
</dbReference>
<feature type="domain" description="Peptidase S9A N-terminal" evidence="10">
    <location>
        <begin position="46"/>
        <end position="440"/>
    </location>
</feature>
<evidence type="ECO:0000256" key="5">
    <source>
        <dbReference type="ARBA" id="ARBA00022801"/>
    </source>
</evidence>
<proteinExistence type="inferred from homology"/>
<keyword evidence="5" id="KW-0378">Hydrolase</keyword>
<dbReference type="PROSITE" id="PS00708">
    <property type="entry name" value="PRO_ENDOPEP_SER"/>
    <property type="match status" value="1"/>
</dbReference>
<evidence type="ECO:0000256" key="1">
    <source>
        <dbReference type="ARBA" id="ARBA00001070"/>
    </source>
</evidence>
<dbReference type="InterPro" id="IPR051167">
    <property type="entry name" value="Prolyl_oligopep/macrocyclase"/>
</dbReference>
<dbReference type="Gene3D" id="2.130.10.120">
    <property type="entry name" value="Prolyl oligopeptidase, N-terminal domain"/>
    <property type="match status" value="1"/>
</dbReference>
<evidence type="ECO:0000313" key="11">
    <source>
        <dbReference type="EMBL" id="MFC5436044.1"/>
    </source>
</evidence>
<dbReference type="InterPro" id="IPR023302">
    <property type="entry name" value="Pept_S9A_N"/>
</dbReference>
<comment type="caution">
    <text evidence="11">The sequence shown here is derived from an EMBL/GenBank/DDBJ whole genome shotgun (WGS) entry which is preliminary data.</text>
</comment>
<gene>
    <name evidence="11" type="ORF">ACFPME_05705</name>
</gene>
<evidence type="ECO:0000259" key="9">
    <source>
        <dbReference type="Pfam" id="PF00326"/>
    </source>
</evidence>
<dbReference type="Pfam" id="PF02897">
    <property type="entry name" value="Peptidase_S9_N"/>
    <property type="match status" value="1"/>
</dbReference>
<evidence type="ECO:0000313" key="12">
    <source>
        <dbReference type="Proteomes" id="UP001596013"/>
    </source>
</evidence>
<dbReference type="SUPFAM" id="SSF50993">
    <property type="entry name" value="Peptidase/esterase 'gauge' domain"/>
    <property type="match status" value="1"/>
</dbReference>
<keyword evidence="4" id="KW-0645">Protease</keyword>
<organism evidence="11 12">
    <name type="scientific">Rhodanobacter umsongensis</name>
    <dbReference type="NCBI Taxonomy" id="633153"/>
    <lineage>
        <taxon>Bacteria</taxon>
        <taxon>Pseudomonadati</taxon>
        <taxon>Pseudomonadota</taxon>
        <taxon>Gammaproteobacteria</taxon>
        <taxon>Lysobacterales</taxon>
        <taxon>Rhodanobacteraceae</taxon>
        <taxon>Rhodanobacter</taxon>
    </lineage>
</organism>
<dbReference type="InterPro" id="IPR001375">
    <property type="entry name" value="Peptidase_S9_cat"/>
</dbReference>
<comment type="similarity">
    <text evidence="2">Belongs to the peptidase S9A family.</text>
</comment>
<evidence type="ECO:0000256" key="3">
    <source>
        <dbReference type="ARBA" id="ARBA00011897"/>
    </source>
</evidence>
<dbReference type="InterPro" id="IPR002470">
    <property type="entry name" value="Peptidase_S9A"/>
</dbReference>
<comment type="catalytic activity">
    <reaction evidence="1">
        <text>Hydrolysis of Pro-|-Xaa &gt;&gt; Ala-|-Xaa in oligopeptides.</text>
        <dbReference type="EC" id="3.4.21.26"/>
    </reaction>
</comment>
<dbReference type="PRINTS" id="PR00862">
    <property type="entry name" value="PROLIGOPTASE"/>
</dbReference>
<dbReference type="PANTHER" id="PTHR42881">
    <property type="entry name" value="PROLYL ENDOPEPTIDASE"/>
    <property type="match status" value="1"/>
</dbReference>
<name>A0ABW0JJH9_9GAMM</name>
<feature type="chain" id="PRO_5046124680" description="prolyl oligopeptidase" evidence="8">
    <location>
        <begin position="20"/>
        <end position="720"/>
    </location>
</feature>
<keyword evidence="12" id="KW-1185">Reference proteome</keyword>
<dbReference type="InterPro" id="IPR002471">
    <property type="entry name" value="Pept_S9_AS"/>
</dbReference>
<evidence type="ECO:0000256" key="7">
    <source>
        <dbReference type="SAM" id="MobiDB-lite"/>
    </source>
</evidence>
<protein>
    <recommendedName>
        <fullName evidence="3">prolyl oligopeptidase</fullName>
        <ecNumber evidence="3">3.4.21.26</ecNumber>
    </recommendedName>
</protein>
<dbReference type="Pfam" id="PF00326">
    <property type="entry name" value="Peptidase_S9"/>
    <property type="match status" value="1"/>
</dbReference>
<feature type="region of interest" description="Disordered" evidence="7">
    <location>
        <begin position="21"/>
        <end position="55"/>
    </location>
</feature>
<evidence type="ECO:0000256" key="6">
    <source>
        <dbReference type="ARBA" id="ARBA00022825"/>
    </source>
</evidence>
<evidence type="ECO:0000256" key="4">
    <source>
        <dbReference type="ARBA" id="ARBA00022670"/>
    </source>
</evidence>
<feature type="signal peptide" evidence="8">
    <location>
        <begin position="1"/>
        <end position="19"/>
    </location>
</feature>
<dbReference type="RefSeq" id="WP_377302997.1">
    <property type="nucleotide sequence ID" value="NZ_JBHSMK010000003.1"/>
</dbReference>
<evidence type="ECO:0000256" key="8">
    <source>
        <dbReference type="SAM" id="SignalP"/>
    </source>
</evidence>
<reference evidence="12" key="1">
    <citation type="journal article" date="2019" name="Int. J. Syst. Evol. Microbiol.">
        <title>The Global Catalogue of Microorganisms (GCM) 10K type strain sequencing project: providing services to taxonomists for standard genome sequencing and annotation.</title>
        <authorList>
            <consortium name="The Broad Institute Genomics Platform"/>
            <consortium name="The Broad Institute Genome Sequencing Center for Infectious Disease"/>
            <person name="Wu L."/>
            <person name="Ma J."/>
        </authorList>
    </citation>
    <scope>NUCLEOTIDE SEQUENCE [LARGE SCALE GENOMIC DNA]</scope>
    <source>
        <strain evidence="12">JCM 17130</strain>
    </source>
</reference>
<accession>A0ABW0JJH9</accession>
<keyword evidence="6" id="KW-0720">Serine protease</keyword>
<evidence type="ECO:0000256" key="2">
    <source>
        <dbReference type="ARBA" id="ARBA00005228"/>
    </source>
</evidence>
<dbReference type="SUPFAM" id="SSF53474">
    <property type="entry name" value="alpha/beta-Hydrolases"/>
    <property type="match status" value="1"/>
</dbReference>
<sequence length="720" mass="76601">MRLAPLVATLMLAAGSAAAAQLPPVSPSSKPSREVALIGESQPLPPPTPQQAASGTFHGVSVADRYRWLENPNAPAVRQWIAAQNAYTEAALAAMPQGRALTARVQQLAITSTTRSGPTLAGGTLFYLQQTPPQPQPVLIAQAWPDGAAKVLVDPNADHGGTAITAYWPSPRGRYLAYGTAEGGSELTTIHVLDVGTGKTLPDTLPWAGSGTTPQGLAWDADERGFSYVRFAPPTAGQAVEQFHATLVHHALGQAATADTVVFGKGYSKTAEYVLVNAPATAQAAVLAYDGDGGPAEVFLRRGDSFRRVLDRSANVRTAAWVNGRLYAASFREAPRGAIVAIGDDGKAVPVLAEREGAIQQIAPLGNGFLVVRSWGPDWWVEQYGADASFVRRLPLPERGVDIGEIASESGRDKALISYSGWTTPARWAEYDGRSGSLKTVFEVKPAADYSRVVVQRIDGTSKDGTKIPVTVLSLPGITPNGARPTILYSYGGFDLPVKPGFIGSNLAWLEHGGVLAYANIRGGNENGQQWHAQGQKLHKQNVFDDFHAAALALIDTRWTDRAHLGILGGSNGGLLMGTQIVQHPGDYRAVVARVGIYDMLRHETDFANGPYNIPEYGSIADPTQFKATLAYSPLQHVRPNTAYPAVLLTTGENDSRVAPWQSRKFAAALQNATSSTRPVLLLTRTNAGHGIGAPFSQRVGDAAIGLTFFAHELGLDVEK</sequence>
<dbReference type="Gene3D" id="3.40.50.1820">
    <property type="entry name" value="alpha/beta hydrolase"/>
    <property type="match status" value="1"/>
</dbReference>
<dbReference type="EC" id="3.4.21.26" evidence="3"/>
<keyword evidence="8" id="KW-0732">Signal</keyword>
<dbReference type="EMBL" id="JBHSMK010000003">
    <property type="protein sequence ID" value="MFC5436044.1"/>
    <property type="molecule type" value="Genomic_DNA"/>
</dbReference>